<evidence type="ECO:0000313" key="2">
    <source>
        <dbReference type="Proteomes" id="UP000632125"/>
    </source>
</evidence>
<accession>A0A927H873</accession>
<evidence type="ECO:0000313" key="1">
    <source>
        <dbReference type="EMBL" id="MBD2870334.1"/>
    </source>
</evidence>
<dbReference type="Gene3D" id="1.25.10.10">
    <property type="entry name" value="Leucine-rich Repeat Variant"/>
    <property type="match status" value="1"/>
</dbReference>
<dbReference type="InterPro" id="IPR016024">
    <property type="entry name" value="ARM-type_fold"/>
</dbReference>
<comment type="caution">
    <text evidence="1">The sequence shown here is derived from an EMBL/GenBank/DDBJ whole genome shotgun (WGS) entry which is preliminary data.</text>
</comment>
<protein>
    <recommendedName>
        <fullName evidence="3">HEAT repeat domain-containing protein</fullName>
    </recommendedName>
</protein>
<sequence>MKLLSLLSSEAGDRTQESNERVAAMCLENPGALTEIAEGLKQAKKPKLAGDCAEVMTKVAERQPQLVVPYADELLAKLNHRAAKVRWEAAHALALIAPLVPAAVIGALPVLRQMLSSDASIVVRDYTIEMIACAAKAGEDEARTVFPLLQEALTVWEGRHRGLVLKGLVHVSASAPGLRPEISNIAAAYAADAKTAVAKSAKALMKSCAT</sequence>
<dbReference type="RefSeq" id="WP_190863175.1">
    <property type="nucleotide sequence ID" value="NZ_JACXIY010000019.1"/>
</dbReference>
<proteinExistence type="predicted"/>
<name>A0A927H873_9BACL</name>
<dbReference type="AlphaFoldDB" id="A0A927H873"/>
<organism evidence="1 2">
    <name type="scientific">Paenibacillus arenilitoris</name>
    <dbReference type="NCBI Taxonomy" id="2772299"/>
    <lineage>
        <taxon>Bacteria</taxon>
        <taxon>Bacillati</taxon>
        <taxon>Bacillota</taxon>
        <taxon>Bacilli</taxon>
        <taxon>Bacillales</taxon>
        <taxon>Paenibacillaceae</taxon>
        <taxon>Paenibacillus</taxon>
    </lineage>
</organism>
<reference evidence="1" key="1">
    <citation type="submission" date="2020-09" db="EMBL/GenBank/DDBJ databases">
        <title>A novel bacterium of genus Paenibacillus, isolated from South China Sea.</title>
        <authorList>
            <person name="Huang H."/>
            <person name="Mo K."/>
            <person name="Hu Y."/>
        </authorList>
    </citation>
    <scope>NUCLEOTIDE SEQUENCE</scope>
    <source>
        <strain evidence="1">IB182493</strain>
    </source>
</reference>
<dbReference type="EMBL" id="JACXIY010000019">
    <property type="protein sequence ID" value="MBD2870334.1"/>
    <property type="molecule type" value="Genomic_DNA"/>
</dbReference>
<keyword evidence="2" id="KW-1185">Reference proteome</keyword>
<dbReference type="InterPro" id="IPR011989">
    <property type="entry name" value="ARM-like"/>
</dbReference>
<evidence type="ECO:0008006" key="3">
    <source>
        <dbReference type="Google" id="ProtNLM"/>
    </source>
</evidence>
<gene>
    <name evidence="1" type="ORF">IDH41_17280</name>
</gene>
<dbReference type="Proteomes" id="UP000632125">
    <property type="component" value="Unassembled WGS sequence"/>
</dbReference>
<dbReference type="SUPFAM" id="SSF48371">
    <property type="entry name" value="ARM repeat"/>
    <property type="match status" value="1"/>
</dbReference>